<name>A0ABR6EAT0_9ACTN</name>
<evidence type="ECO:0000259" key="1">
    <source>
        <dbReference type="Pfam" id="PF13472"/>
    </source>
</evidence>
<organism evidence="2 3">
    <name type="scientific">Streptomyces durbertensis</name>
    <dbReference type="NCBI Taxonomy" id="2448886"/>
    <lineage>
        <taxon>Bacteria</taxon>
        <taxon>Bacillati</taxon>
        <taxon>Actinomycetota</taxon>
        <taxon>Actinomycetes</taxon>
        <taxon>Kitasatosporales</taxon>
        <taxon>Streptomycetaceae</taxon>
        <taxon>Streptomyces</taxon>
    </lineage>
</organism>
<accession>A0ABR6EAT0</accession>
<dbReference type="InterPro" id="IPR036514">
    <property type="entry name" value="SGNH_hydro_sf"/>
</dbReference>
<dbReference type="Gene3D" id="3.40.50.1110">
    <property type="entry name" value="SGNH hydrolase"/>
    <property type="match status" value="1"/>
</dbReference>
<comment type="caution">
    <text evidence="2">The sequence shown here is derived from an EMBL/GenBank/DDBJ whole genome shotgun (WGS) entry which is preliminary data.</text>
</comment>
<feature type="domain" description="SGNH hydrolase-type esterase" evidence="1">
    <location>
        <begin position="8"/>
        <end position="202"/>
    </location>
</feature>
<dbReference type="PANTHER" id="PTHR43784:SF2">
    <property type="entry name" value="GDSL-LIKE LIPASE_ACYLHYDROLASE, PUTATIVE (AFU_ORTHOLOGUE AFUA_2G00820)-RELATED"/>
    <property type="match status" value="1"/>
</dbReference>
<sequence length="235" mass="25087">MTGVRILCVGDSMTIGGAGDHTWRYRLWRHLRDGGGEAGAVTMVGPRHALHEGSTEYGDPAFPHEARAHLAGWGEGWLHHSAVIGDVVRDHRPDILLISLGLIDLGFYTNAEQTIGNVRRFLADARAAAPALRAVLLPVIPNVRAALDEPFAAQCARFNELLASTVAELDTPASPLVLAPQPAGWSLDRDTHDGTHPSVAGEHRLAAAFADTLHAAWNIGAPYPLAEHTATPQPA</sequence>
<protein>
    <recommendedName>
        <fullName evidence="1">SGNH hydrolase-type esterase domain-containing protein</fullName>
    </recommendedName>
</protein>
<proteinExistence type="predicted"/>
<keyword evidence="3" id="KW-1185">Reference proteome</keyword>
<dbReference type="Pfam" id="PF13472">
    <property type="entry name" value="Lipase_GDSL_2"/>
    <property type="match status" value="1"/>
</dbReference>
<gene>
    <name evidence="2" type="ORF">GL263_01615</name>
</gene>
<evidence type="ECO:0000313" key="2">
    <source>
        <dbReference type="EMBL" id="MBB1242278.1"/>
    </source>
</evidence>
<dbReference type="SUPFAM" id="SSF52266">
    <property type="entry name" value="SGNH hydrolase"/>
    <property type="match status" value="1"/>
</dbReference>
<dbReference type="Proteomes" id="UP000766698">
    <property type="component" value="Unassembled WGS sequence"/>
</dbReference>
<evidence type="ECO:0000313" key="3">
    <source>
        <dbReference type="Proteomes" id="UP000766698"/>
    </source>
</evidence>
<dbReference type="InterPro" id="IPR013830">
    <property type="entry name" value="SGNH_hydro"/>
</dbReference>
<dbReference type="InterPro" id="IPR053140">
    <property type="entry name" value="GDSL_Rv0518-like"/>
</dbReference>
<reference evidence="3" key="1">
    <citation type="journal article" date="2020" name="Syst. Appl. Microbiol.">
        <title>Streptomyces alkaliterrae sp. nov., isolated from an alkaline soil, and emended descriptions of Streptomyces alkaliphilus, Streptomyces calidiresistens and Streptomyces durbertensis.</title>
        <authorList>
            <person name="Swiecimska M."/>
            <person name="Golinska P."/>
            <person name="Nouioui I."/>
            <person name="Wypij M."/>
            <person name="Rai M."/>
            <person name="Sangal V."/>
            <person name="Goodfellow M."/>
        </authorList>
    </citation>
    <scope>NUCLEOTIDE SEQUENCE [LARGE SCALE GENOMIC DNA]</scope>
    <source>
        <strain evidence="3">DSM 104538</strain>
    </source>
</reference>
<dbReference type="EMBL" id="WMLF01000011">
    <property type="protein sequence ID" value="MBB1242278.1"/>
    <property type="molecule type" value="Genomic_DNA"/>
</dbReference>
<dbReference type="PANTHER" id="PTHR43784">
    <property type="entry name" value="GDSL-LIKE LIPASE/ACYLHYDROLASE, PUTATIVE (AFU_ORTHOLOGUE AFUA_2G00820)-RELATED"/>
    <property type="match status" value="1"/>
</dbReference>